<organism evidence="1 2">
    <name type="scientific">Siphonobacter curvatus</name>
    <dbReference type="NCBI Taxonomy" id="2094562"/>
    <lineage>
        <taxon>Bacteria</taxon>
        <taxon>Pseudomonadati</taxon>
        <taxon>Bacteroidota</taxon>
        <taxon>Cytophagia</taxon>
        <taxon>Cytophagales</taxon>
        <taxon>Cytophagaceae</taxon>
        <taxon>Siphonobacter</taxon>
    </lineage>
</organism>
<dbReference type="AlphaFoldDB" id="A0A2S7IRV4"/>
<keyword evidence="2" id="KW-1185">Reference proteome</keyword>
<sequence length="373" mass="41884">MKYWGLFFGILLAVSSCIDPFKPADSSLSNRHLVVSGFLNTSGDTTVITLSRTQPVNDVTPPMAESGARVQVAGDQGTTLPLVEIQAGTYILPPRNYIGSENFRIQITTYDGKTYVSDYVPAKQSPAIDSITWQPDRPNNVMRFLVHTHDPSNNTRFYRWKVEETYQYQSAYYSGLEVVNKEIVPRTVDVYSCWRTDRPTNILIGTSAKLSQDRIQSYPLLMVHSSSNKLLVKYSLLVKQYALTQAAYEYWDMLAKTSETTGGLFDPLPSLVTGNIRCESHPEELAFGFFSAGTEQTLRLTVRPYDFNGWFPGTYPRCLVEPDTLSPQETILTSDNSRKIIGSLDMPLRYLLVPSNCADCRSLGGSLNKPSWF</sequence>
<evidence type="ECO:0000313" key="1">
    <source>
        <dbReference type="EMBL" id="PQA60368.1"/>
    </source>
</evidence>
<gene>
    <name evidence="1" type="ORF">C5O19_12340</name>
</gene>
<accession>A0A2S7IRV4</accession>
<comment type="caution">
    <text evidence="1">The sequence shown here is derived from an EMBL/GenBank/DDBJ whole genome shotgun (WGS) entry which is preliminary data.</text>
</comment>
<dbReference type="InterPro" id="IPR025345">
    <property type="entry name" value="DUF4249"/>
</dbReference>
<protein>
    <submittedName>
        <fullName evidence="1">DUF4249 domain-containing protein</fullName>
    </submittedName>
</protein>
<dbReference type="RefSeq" id="WP_104712586.1">
    <property type="nucleotide sequence ID" value="NZ_PTRA01000001.1"/>
</dbReference>
<dbReference type="EMBL" id="PTRA01000001">
    <property type="protein sequence ID" value="PQA60368.1"/>
    <property type="molecule type" value="Genomic_DNA"/>
</dbReference>
<reference evidence="2" key="1">
    <citation type="submission" date="2018-02" db="EMBL/GenBank/DDBJ databases">
        <title>Genome sequencing of Solimonas sp. HR-BB.</title>
        <authorList>
            <person name="Lee Y."/>
            <person name="Jeon C.O."/>
        </authorList>
    </citation>
    <scope>NUCLEOTIDE SEQUENCE [LARGE SCALE GENOMIC DNA]</scope>
    <source>
        <strain evidence="2">HR-U</strain>
    </source>
</reference>
<name>A0A2S7IRV4_9BACT</name>
<dbReference type="Pfam" id="PF14054">
    <property type="entry name" value="DUF4249"/>
    <property type="match status" value="1"/>
</dbReference>
<dbReference type="OrthoDB" id="1062680at2"/>
<dbReference type="Proteomes" id="UP000239590">
    <property type="component" value="Unassembled WGS sequence"/>
</dbReference>
<evidence type="ECO:0000313" key="2">
    <source>
        <dbReference type="Proteomes" id="UP000239590"/>
    </source>
</evidence>
<proteinExistence type="predicted"/>
<dbReference type="PROSITE" id="PS51257">
    <property type="entry name" value="PROKAR_LIPOPROTEIN"/>
    <property type="match status" value="1"/>
</dbReference>